<reference evidence="1" key="2">
    <citation type="submission" date="2025-09" db="UniProtKB">
        <authorList>
            <consortium name="Ensembl"/>
        </authorList>
    </citation>
    <scope>IDENTIFICATION</scope>
</reference>
<evidence type="ECO:0000313" key="1">
    <source>
        <dbReference type="Ensembl" id="ENSPKIP00000012175.1"/>
    </source>
</evidence>
<sequence length="67" mass="7451">MNCEISSAEHDLFTISTPCNCLAETPEHIGHVFLHLKRRESIIGGSIVLQGHLPFKNDTANYAINVF</sequence>
<organism evidence="1 2">
    <name type="scientific">Paramormyrops kingsleyae</name>
    <dbReference type="NCBI Taxonomy" id="1676925"/>
    <lineage>
        <taxon>Eukaryota</taxon>
        <taxon>Metazoa</taxon>
        <taxon>Chordata</taxon>
        <taxon>Craniata</taxon>
        <taxon>Vertebrata</taxon>
        <taxon>Euteleostomi</taxon>
        <taxon>Actinopterygii</taxon>
        <taxon>Neopterygii</taxon>
        <taxon>Teleostei</taxon>
        <taxon>Osteoglossocephala</taxon>
        <taxon>Osteoglossomorpha</taxon>
        <taxon>Osteoglossiformes</taxon>
        <taxon>Mormyridae</taxon>
        <taxon>Paramormyrops</taxon>
    </lineage>
</organism>
<reference evidence="1" key="1">
    <citation type="submission" date="2025-08" db="UniProtKB">
        <authorList>
            <consortium name="Ensembl"/>
        </authorList>
    </citation>
    <scope>IDENTIFICATION</scope>
</reference>
<accession>A0A3B3R2P7</accession>
<dbReference type="Ensembl" id="ENSPKIT00000036559.1">
    <property type="protein sequence ID" value="ENSPKIP00000012175.1"/>
    <property type="gene ID" value="ENSPKIG00000000064.1"/>
</dbReference>
<proteinExistence type="predicted"/>
<dbReference type="Proteomes" id="UP000261540">
    <property type="component" value="Unplaced"/>
</dbReference>
<evidence type="ECO:0000313" key="2">
    <source>
        <dbReference type="Proteomes" id="UP000261540"/>
    </source>
</evidence>
<keyword evidence="2" id="KW-1185">Reference proteome</keyword>
<protein>
    <submittedName>
        <fullName evidence="1">Uncharacterized protein</fullName>
    </submittedName>
</protein>
<name>A0A3B3R2P7_9TELE</name>
<dbReference type="AlphaFoldDB" id="A0A3B3R2P7"/>